<feature type="compositionally biased region" description="Low complexity" evidence="12">
    <location>
        <begin position="2125"/>
        <end position="2136"/>
    </location>
</feature>
<dbReference type="GO" id="GO:0000712">
    <property type="term" value="P:resolution of meiotic recombination intermediates"/>
    <property type="evidence" value="ECO:0007669"/>
    <property type="project" value="TreeGrafter"/>
</dbReference>
<evidence type="ECO:0000256" key="2">
    <source>
        <dbReference type="ARBA" id="ARBA00004496"/>
    </source>
</evidence>
<gene>
    <name evidence="16" type="ORF">OCTVUL_1B017419</name>
</gene>
<name>A0AA36BBH3_OCTVU</name>
<evidence type="ECO:0000256" key="8">
    <source>
        <dbReference type="ARBA" id="ARBA00023204"/>
    </source>
</evidence>
<evidence type="ECO:0000256" key="7">
    <source>
        <dbReference type="ARBA" id="ARBA00023172"/>
    </source>
</evidence>
<comment type="similarity">
    <text evidence="4">Belongs to the SLX4 family.</text>
</comment>
<feature type="region of interest" description="Disordered" evidence="12">
    <location>
        <begin position="4131"/>
        <end position="4175"/>
    </location>
</feature>
<evidence type="ECO:0000259" key="14">
    <source>
        <dbReference type="PROSITE" id="PS51070"/>
    </source>
</evidence>
<keyword evidence="5" id="KW-0963">Cytoplasm</keyword>
<feature type="region of interest" description="Disordered" evidence="12">
    <location>
        <begin position="182"/>
        <end position="286"/>
    </location>
</feature>
<evidence type="ECO:0000256" key="11">
    <source>
        <dbReference type="SAM" id="Coils"/>
    </source>
</evidence>
<feature type="compositionally biased region" description="Basic and acidic residues" evidence="12">
    <location>
        <begin position="2922"/>
        <end position="2939"/>
    </location>
</feature>
<dbReference type="GO" id="GO:0006281">
    <property type="term" value="P:DNA repair"/>
    <property type="evidence" value="ECO:0007669"/>
    <property type="project" value="UniProtKB-KW"/>
</dbReference>
<dbReference type="SUPFAM" id="SSF49447">
    <property type="entry name" value="Second domain of Mu2 adaptin subunit (ap50) of ap2 adaptor"/>
    <property type="match status" value="1"/>
</dbReference>
<comment type="similarity">
    <text evidence="3">Belongs to the Stoned B family.</text>
</comment>
<feature type="compositionally biased region" description="Polar residues" evidence="12">
    <location>
        <begin position="1278"/>
        <end position="1293"/>
    </location>
</feature>
<feature type="compositionally biased region" description="Polar residues" evidence="12">
    <location>
        <begin position="3251"/>
        <end position="3260"/>
    </location>
</feature>
<feature type="region of interest" description="Disordered" evidence="12">
    <location>
        <begin position="3179"/>
        <end position="3209"/>
    </location>
</feature>
<feature type="region of interest" description="Disordered" evidence="12">
    <location>
        <begin position="2118"/>
        <end position="2195"/>
    </location>
</feature>
<reference evidence="16" key="1">
    <citation type="submission" date="2023-08" db="EMBL/GenBank/DDBJ databases">
        <authorList>
            <person name="Alioto T."/>
            <person name="Alioto T."/>
            <person name="Gomez Garrido J."/>
        </authorList>
    </citation>
    <scope>NUCLEOTIDE SEQUENCE</scope>
</reference>
<keyword evidence="6" id="KW-0227">DNA damage</keyword>
<feature type="domain" description="SHD" evidence="14">
    <location>
        <begin position="1594"/>
        <end position="1745"/>
    </location>
</feature>
<feature type="compositionally biased region" description="Basic and acidic residues" evidence="12">
    <location>
        <begin position="4131"/>
        <end position="4149"/>
    </location>
</feature>
<evidence type="ECO:0000256" key="9">
    <source>
        <dbReference type="ARBA" id="ARBA00023242"/>
    </source>
</evidence>
<evidence type="ECO:0000256" key="5">
    <source>
        <dbReference type="ARBA" id="ARBA00022490"/>
    </source>
</evidence>
<dbReference type="GO" id="GO:0033557">
    <property type="term" value="C:Slx1-Slx4 complex"/>
    <property type="evidence" value="ECO:0007669"/>
    <property type="project" value="InterPro"/>
</dbReference>
<dbReference type="InterPro" id="IPR018574">
    <property type="entry name" value="Structure-sp_endonuc_su_Slx4"/>
</dbReference>
<dbReference type="InterPro" id="IPR028565">
    <property type="entry name" value="MHD"/>
</dbReference>
<feature type="compositionally biased region" description="Basic and acidic residues" evidence="12">
    <location>
        <begin position="148"/>
        <end position="157"/>
    </location>
</feature>
<evidence type="ECO:0000256" key="3">
    <source>
        <dbReference type="ARBA" id="ARBA00005579"/>
    </source>
</evidence>
<feature type="region of interest" description="Disordered" evidence="12">
    <location>
        <begin position="3698"/>
        <end position="3730"/>
    </location>
</feature>
<keyword evidence="7" id="KW-0233">DNA recombination</keyword>
<feature type="region of interest" description="Disordered" evidence="12">
    <location>
        <begin position="3105"/>
        <end position="3143"/>
    </location>
</feature>
<feature type="compositionally biased region" description="Basic and acidic residues" evidence="12">
    <location>
        <begin position="4159"/>
        <end position="4170"/>
    </location>
</feature>
<evidence type="ECO:0000256" key="12">
    <source>
        <dbReference type="SAM" id="MobiDB-lite"/>
    </source>
</evidence>
<keyword evidence="17" id="KW-1185">Reference proteome</keyword>
<feature type="region of interest" description="Disordered" evidence="12">
    <location>
        <begin position="2911"/>
        <end position="2941"/>
    </location>
</feature>
<dbReference type="SMART" id="SM00225">
    <property type="entry name" value="BTB"/>
    <property type="match status" value="1"/>
</dbReference>
<evidence type="ECO:0000256" key="4">
    <source>
        <dbReference type="ARBA" id="ARBA00006661"/>
    </source>
</evidence>
<feature type="compositionally biased region" description="Basic residues" evidence="12">
    <location>
        <begin position="4275"/>
        <end position="4293"/>
    </location>
</feature>
<feature type="compositionally biased region" description="Pro residues" evidence="12">
    <location>
        <begin position="57"/>
        <end position="72"/>
    </location>
</feature>
<accession>A0AA36BBH3</accession>
<feature type="compositionally biased region" description="Polar residues" evidence="12">
    <location>
        <begin position="2875"/>
        <end position="2885"/>
    </location>
</feature>
<proteinExistence type="inferred from homology"/>
<feature type="domain" description="MHD" evidence="15">
    <location>
        <begin position="1749"/>
        <end position="2060"/>
    </location>
</feature>
<dbReference type="GO" id="GO:0006260">
    <property type="term" value="P:DNA replication"/>
    <property type="evidence" value="ECO:0007669"/>
    <property type="project" value="InterPro"/>
</dbReference>
<dbReference type="InterPro" id="IPR036168">
    <property type="entry name" value="AP2_Mu_C_sf"/>
</dbReference>
<feature type="region of interest" description="Disordered" evidence="12">
    <location>
        <begin position="1551"/>
        <end position="1581"/>
    </location>
</feature>
<feature type="compositionally biased region" description="Polar residues" evidence="12">
    <location>
        <begin position="3179"/>
        <end position="3196"/>
    </location>
</feature>
<feature type="region of interest" description="Disordered" evidence="12">
    <location>
        <begin position="4274"/>
        <end position="4293"/>
    </location>
</feature>
<feature type="coiled-coil region" evidence="11">
    <location>
        <begin position="2739"/>
        <end position="2766"/>
    </location>
</feature>
<feature type="region of interest" description="Disordered" evidence="12">
    <location>
        <begin position="3341"/>
        <end position="3360"/>
    </location>
</feature>
<feature type="region of interest" description="Disordered" evidence="12">
    <location>
        <begin position="1"/>
        <end position="157"/>
    </location>
</feature>
<evidence type="ECO:0000256" key="6">
    <source>
        <dbReference type="ARBA" id="ARBA00022763"/>
    </source>
</evidence>
<dbReference type="GO" id="GO:0005737">
    <property type="term" value="C:cytoplasm"/>
    <property type="evidence" value="ECO:0007669"/>
    <property type="project" value="UniProtKB-SubCell"/>
</dbReference>
<evidence type="ECO:0000259" key="15">
    <source>
        <dbReference type="PROSITE" id="PS51072"/>
    </source>
</evidence>
<keyword evidence="11" id="KW-0175">Coiled coil</keyword>
<evidence type="ECO:0000259" key="13">
    <source>
        <dbReference type="PROSITE" id="PS50097"/>
    </source>
</evidence>
<feature type="compositionally biased region" description="Basic residues" evidence="12">
    <location>
        <begin position="2721"/>
        <end position="2732"/>
    </location>
</feature>
<organism evidence="16 17">
    <name type="scientific">Octopus vulgaris</name>
    <name type="common">Common octopus</name>
    <dbReference type="NCBI Taxonomy" id="6645"/>
    <lineage>
        <taxon>Eukaryota</taxon>
        <taxon>Metazoa</taxon>
        <taxon>Spiralia</taxon>
        <taxon>Lophotrochozoa</taxon>
        <taxon>Mollusca</taxon>
        <taxon>Cephalopoda</taxon>
        <taxon>Coleoidea</taxon>
        <taxon>Octopodiformes</taxon>
        <taxon>Octopoda</taxon>
        <taxon>Incirrata</taxon>
        <taxon>Octopodidae</taxon>
        <taxon>Octopus</taxon>
    </lineage>
</organism>
<dbReference type="CDD" id="cd22999">
    <property type="entry name" value="SAP_SLX4"/>
    <property type="match status" value="1"/>
</dbReference>
<feature type="region of interest" description="Disordered" evidence="12">
    <location>
        <begin position="2711"/>
        <end position="2737"/>
    </location>
</feature>
<feature type="domain" description="BTB" evidence="13">
    <location>
        <begin position="2960"/>
        <end position="3025"/>
    </location>
</feature>
<dbReference type="PROSITE" id="PS51070">
    <property type="entry name" value="SHD"/>
    <property type="match status" value="1"/>
</dbReference>
<dbReference type="FunFam" id="2.60.40.1170:FF:000022">
    <property type="entry name" value="AP-1 complex subunit mu"/>
    <property type="match status" value="1"/>
</dbReference>
<dbReference type="InterPro" id="IPR000210">
    <property type="entry name" value="BTB/POZ_dom"/>
</dbReference>
<comment type="subcellular location">
    <subcellularLocation>
        <location evidence="2">Cytoplasm</location>
    </subcellularLocation>
    <subcellularLocation>
        <location evidence="1">Nucleus</location>
    </subcellularLocation>
</comment>
<dbReference type="Pfam" id="PF09494">
    <property type="entry name" value="Slx4"/>
    <property type="match status" value="2"/>
</dbReference>
<feature type="compositionally biased region" description="Basic and acidic residues" evidence="12">
    <location>
        <begin position="1"/>
        <end position="10"/>
    </location>
</feature>
<dbReference type="PANTHER" id="PTHR21541:SF3">
    <property type="entry name" value="STRUCTURE-SPECIFIC ENDONUCLEASE SUBUNIT SLX4"/>
    <property type="match status" value="1"/>
</dbReference>
<feature type="region of interest" description="Disordered" evidence="12">
    <location>
        <begin position="3251"/>
        <end position="3271"/>
    </location>
</feature>
<dbReference type="PROSITE" id="PS50097">
    <property type="entry name" value="BTB"/>
    <property type="match status" value="1"/>
</dbReference>
<dbReference type="Gene3D" id="3.30.710.10">
    <property type="entry name" value="Potassium Channel Kv1.1, Chain A"/>
    <property type="match status" value="1"/>
</dbReference>
<dbReference type="SUPFAM" id="SSF54695">
    <property type="entry name" value="POZ domain"/>
    <property type="match status" value="1"/>
</dbReference>
<feature type="region of interest" description="Disordered" evidence="12">
    <location>
        <begin position="445"/>
        <end position="466"/>
    </location>
</feature>
<dbReference type="InterPro" id="IPR012320">
    <property type="entry name" value="SHD_dom"/>
</dbReference>
<feature type="compositionally biased region" description="Polar residues" evidence="12">
    <location>
        <begin position="3110"/>
        <end position="3143"/>
    </location>
</feature>
<feature type="region of interest" description="Disordered" evidence="12">
    <location>
        <begin position="772"/>
        <end position="793"/>
    </location>
</feature>
<evidence type="ECO:0000256" key="10">
    <source>
        <dbReference type="ARBA" id="ARBA00029496"/>
    </source>
</evidence>
<dbReference type="PROSITE" id="PS51072">
    <property type="entry name" value="MHD"/>
    <property type="match status" value="1"/>
</dbReference>
<feature type="compositionally biased region" description="Polar residues" evidence="12">
    <location>
        <begin position="248"/>
        <end position="260"/>
    </location>
</feature>
<dbReference type="Pfam" id="PF00651">
    <property type="entry name" value="BTB"/>
    <property type="match status" value="1"/>
</dbReference>
<feature type="region of interest" description="Disordered" evidence="12">
    <location>
        <begin position="3566"/>
        <end position="3605"/>
    </location>
</feature>
<sequence length="4293" mass="473424">MAGKDKRKDYGAYSHNSSIGKSSGLAMSAGSWEDSSNLTHDRDEQSNLELVKKRPPPRPSGPPPRSAPPRPAPINLKATSRSTSPSAQPTATASGSASPSVGHHITSANKKAHKIISSLKHKAGLKSPKHFIKDKKKHKSPIPSPSKEFVDPTLSDKTERSEEWLALQQMLDRTKETVIKTQQNLNRLASKDEGDNLEDDEASASDGSWAGLRANQGESEEIDEEASNIPYSKASSYYPEDSTEELNDISTKPKSETGGSVQDLLGLGLGDFESPPEPDDWLSSHQSQFEKDFLAAEEENLTLSNKSVTDELVDSFLGLDPSTSLKPSPAISPALSPVTQLAPESEADPFVVRKIVDPFDVSSIVIKTESESDPFTVKSAVATPSDPFVVTHDPFVTSVESDIKSTDPFAVKTTSPSTDPFAVSSDPVTTTQSYNVLEDPFSVKPSASKTVPDSLSAKPPTEISSSDPFVVSPACTESLFLGSTLGSSTLDTLAVSPGLPRSGSELFADTSDLTPSNIDPFTPTKDIFSSTVDPFASATEFTSSTSDPFASTAEVTSSTVDPFSSTAEVTSATADLFSSTAEVTSATADLFSSTAEVTSATADLFSSTVEVTSSTVDPFSSTAEVTSSTADLFAPTTELSSLTGDPFTSTTELTSSKVDPFASPADFTTSNTDLFGENKDAFEINPNIQETRATDFVSEKTEEANQLEDFFVEKTEDSGNNIFMNNIPKDKELGAAAVDPFASSETSLFTQPNLELSGFACFSESEGLIDPAGSTDTSLIPGKTDKLASTPEPYSTISEPLDFASIALAIKAVEKISASSDQSKPSSSPFTTISEPLEFHTDDTSYKLDKKATDSLEDSPFCTTSEPVDIGSVSFVKQEDLQIADQLVYKPLTLQTDPFSTISEPVDVHVESSETPFGWNAFSDQFSSTSDSDLSTKISANDQSSFAFCELSATQAAPAVQPFSSSPFEADWPGSVSDSAVKTDLAFPGVGSDFGSASMSVPTSEDAFPMATDATGDMFAAQPTDVTMTTIPTTTTTSTKDSSLLTMEVTDLVASSAETDTSLKKASADFLISDEAFSTTFGSPVSSNTTAEILAPDVSHANKPFSLIDDSFASASPMLDASGENVHSLTDPFAEEIKPACFSDSGFPTTNSAFPMLEPSAVPTTAPFSDSSFPILAPQTTPVPSSFSAMDAQEVPDISKSEISQINPFDNIDPETSIHVKNPFSMFETIEDDSPFGQSVDNKANNMGALIQPEISEDIASKLNAFLQPEITPDPAPVTSSTNITSSSGEGADSNVSLFTESSANPFVDQNDTPAVANAEFFDEDFFNTKTAEKIAEGDSAKNAWGAMETLDKDSAFNPFQDDNFDAENIPQNVLDDMDSQEPTNEQKNPFLSSDFNATAMMGETTINPFLSQVEELEKAQSSLSDNLSIFLGKGEDLPIDPTDLPIDVFDPFKTIEPDDIPETSGAMAATHTAAVDSSDDDKESPDMDDNKDAFKLTIRMREPVESGPSVALPPPPKVPKSPQMAPRINPFDRDSPPEENFAKFEVMETEDKVKEPRTETQMSVSTTESSTPEEEEKHLEPLESFNPKMEEDGWTLMLRQPTKKKLTGNRFWKTIYVRLVQQNDGPVLKLFNSKDDKDSFQELPLQPCYSLSEIALQHYDQYGKIHTLKIQYVFYRERVGIRTEKITPTFVKNMKPKANMILDHAPQISELLKFGSLSEQTIITFVQEVEDALMAIVAHREKTLSYQKDEVIVDVIDEYRAEINTAGHIVAQKARVRIFCLSFVTGMPFVELGVNDKRRKGREVVGRHDIIPIKTEEWIKPENIQFHCSAKPEEYEKDGTIKFHPLDACHFELMRFRIRLRDNKELPLIVRVFRSIKERHVEYRCDVVCTGYHAYSKKHGQFPCEDIEIRFPIPDCWIYLFRYEKRFGYGSFKSATRKPGKIKGLERLTMMTQSGTNPALLEASVGTAKYENVYHAIVWRISRLPERNQGAYKTHLFTLRLDLGPHDEIPDSLEMLLFSFFILTMVGVKRTPKSSKKIPKEAKEVTTKKRICKDTENEKNTECLFLKPEVNFNDSNDFKTPERKIGTGRSRLRNQIDYVRLNDPQKKDYSLIRKNAKQSISANTSVESVSVTPPESSRKRARKSSQTKNEDSHLQNVTPSPKPEKIHLSQPKSVKPPSKQLKESKNKVNSKSKTSDFGKKFLEEKSLCNTLTQQISKSRLPKSQNLSDLIQSSDNNASFSGTTIYKTPCDPLEIVEKGNSSFVSGEQSEISNSCGTYLRNRRKISYKFNIKESRKCVPTVTSSHVSSVSSSHVLSVTSSHATSVTSSHDLSVTSSCIPSVTSSYAPSVMSSHVPPVMSSHVPSVASSHIPSVTFSHIPNVSSSIVPFVTSSHAPTKLSLHVSTITSSHISPFTSSHVPIETASRVPLVTSSHVPIETASRVPLVTSSHVPIETASRVPLVTSSHVPTGTSSHVFTEVSSHIPNVTSSHISNGTSSHVFSVTPSHVPAEADSHFSTVTSPLVYAITSPIAPTETGFDHGQNKLKLDNDFTEVQMKVCPTCKDDFPVLLFEEHVLQCLKEQFQSSSHKPFDNKTKHSQISQDEILAQKLHEELNENALTTNDSPESDKILCCICKTDLTCLNSLHRTQHINTCIDQAENAKAPPDTLTQSVVICPMCGQQFKSFSLREMHFKSCGRDKFIAPGQHVIANVHGEPSRLTTNKRQPKNRKTSKSKKAPDDQLELALAMSNSLQEEQNKQEEQLSRCIQNIKKEVLKELKNQKNKQLPLLVTLSDEERQECNAGKVANIMNENFENVSLSKRHKHSSLVSTEPSNLWLKSSLTQADSSKLPFYVNSLMPPIEMDVLNVGSRLKHLSRNTESVINRNTTDSADKETDEQPVAPSQTALILAELANDDEPTNGSMHNPVEDKSPNVQKETNEERSTGLLTSLSSDLCQLVNNSSFSDVQFMTADGTKVFGHKIILQIRCPNILNRVSTHLETPTVHLSEVSHDLLIVLLKYIYAGQLNIDETQANNLRMLSQELEMPELFQACEKISKTSVNHNQQSSDFYPSPLKTVDSMIDYLLESSDDDVDNRNICPENPSCDYKILDREKQPQNSQNDDQSTVTKDSAEFQNPTNTSPNVISPSSKVLEKSLNGYSDDNGSNLDYLSNVPVSSQLGSSAQLPEINCDNQPNEPQSNYNIDPLSTDKTDNNPCDVVMTLQKSPSDLTSSQNTPHPPEAEEGFVLNKNVLPSFTSTLPVSTNLPDNSNNNSDNKEQHQLNNAELIEDFSPIHFEDESFNNSPETKSNCDDIATPEKDNLHTPHPPEAEEGFVLNKNVLPSFTSTLPVSTNLPDNSNNNSDNKEQHQLSNAELIEDFSPIHFEDESLNNSPEMKSNCDDIATPKKDNLHNNRENVLSLSDDLSNMSKELFSDEELETAENNKTSIQNSFHNQHEFTSSHQIVENIFPCHKENKPGISEPSFSSHETVSLTKDSDQINNSPNVDNNVADNPVCRIIYTSRSLTSADGSNKELTVPLSLPTETNCNLGEKFGFLNSPAPVFPKTQEVKDINKNLNDDQPETFSQNQNRKRKQSSLSCSPLNRKKAKKDLETEGNSHLTLYKRSSPILDSDNSKLDTSKEVQFSPINSLNSSVNLCNESGSNEVYTVKSETSIITVFNDSYENTHQFKNESDLDISKEAYGDISEINNLQISPKQSNDAESNRESIESASPEKNSSYENDREIYEESFFADDMNETTYGKAHFSVLNSFIQDNPDLYKKILEYEPVDFGVLKKRLGESNIKCSNKKLLEYLENQCITFILEKNKRSRKSCSPQKRKTVKENLNLEASSNLETVARVEESSEKCSLNSSFNISDELYNDEDRKTKQFDGDVTNEAETADLKKLSPNISNDFCSTKEHQVEPSGKPKKKFVFKKITAKSIICSSTGNKSVDVGNPDSLVKSFTGPSASDKKITNCENLQSNHNVTNDVWGQFSDDNFDDMVPFSPVPSHSNVNLDSSKDKLDLPPAAEQNLAPSSSHDCSYTSMMEDIKNLSCLGSELNCTLSDSFENIDLKGNTEAKFQTPANYREKEQSILSPFTPMPDYDKMTTPGLKKEMKKYGCKARPKKNMIKVLKDIFIRTHQYKSDSEHDTSRDTNKEISETNRFQVSSPEPRDPKTDKESAESISPINISSFENDGVVIYEENYIANEAEEVTSSQQANGEILFSKVNAFIQTNPDFYRKVLQYEPLDFDVLKKTLEESNIKCPANKLLEYLDNQCITFVLNKDKQTKRKPQRGTGRPRRGKKV</sequence>
<keyword evidence="8" id="KW-0234">DNA repair</keyword>
<feature type="region of interest" description="Disordered" evidence="12">
    <location>
        <begin position="3998"/>
        <end position="4026"/>
    </location>
</feature>
<dbReference type="Gene3D" id="2.60.40.1170">
    <property type="entry name" value="Mu homology domain, subdomain B"/>
    <property type="match status" value="1"/>
</dbReference>
<protein>
    <recommendedName>
        <fullName evidence="10">Structure-specific endonuclease subunit SLX4</fullName>
    </recommendedName>
</protein>
<feature type="compositionally biased region" description="Low complexity" evidence="12">
    <location>
        <begin position="78"/>
        <end position="100"/>
    </location>
</feature>
<feature type="compositionally biased region" description="Basic residues" evidence="12">
    <location>
        <begin position="110"/>
        <end position="140"/>
    </location>
</feature>
<feature type="compositionally biased region" description="Polar residues" evidence="12">
    <location>
        <begin position="3719"/>
        <end position="3729"/>
    </location>
</feature>
<keyword evidence="9" id="KW-0539">Nucleus</keyword>
<feature type="region of interest" description="Disordered" evidence="12">
    <location>
        <begin position="1271"/>
        <end position="1293"/>
    </location>
</feature>
<dbReference type="EMBL" id="OX597824">
    <property type="protein sequence ID" value="CAI9730617.1"/>
    <property type="molecule type" value="Genomic_DNA"/>
</dbReference>
<dbReference type="Pfam" id="PF00928">
    <property type="entry name" value="Adap_comp_sub"/>
    <property type="match status" value="1"/>
</dbReference>
<feature type="compositionally biased region" description="Polar residues" evidence="12">
    <location>
        <begin position="3698"/>
        <end position="3711"/>
    </location>
</feature>
<evidence type="ECO:0000313" key="16">
    <source>
        <dbReference type="EMBL" id="CAI9730617.1"/>
    </source>
</evidence>
<evidence type="ECO:0000256" key="1">
    <source>
        <dbReference type="ARBA" id="ARBA00004123"/>
    </source>
</evidence>
<evidence type="ECO:0000313" key="17">
    <source>
        <dbReference type="Proteomes" id="UP001162480"/>
    </source>
</evidence>
<dbReference type="GO" id="GO:0006897">
    <property type="term" value="P:endocytosis"/>
    <property type="evidence" value="ECO:0007669"/>
    <property type="project" value="InterPro"/>
</dbReference>
<feature type="region of interest" description="Disordered" evidence="12">
    <location>
        <begin position="1505"/>
        <end position="1539"/>
    </location>
</feature>
<dbReference type="InterPro" id="IPR011333">
    <property type="entry name" value="SKP1/BTB/POZ_sf"/>
</dbReference>
<dbReference type="Proteomes" id="UP001162480">
    <property type="component" value="Chromosome 11"/>
</dbReference>
<dbReference type="PANTHER" id="PTHR21541">
    <property type="entry name" value="BTB POZ DOMAIN CONTAINING 12"/>
    <property type="match status" value="1"/>
</dbReference>
<feature type="region of interest" description="Disordered" evidence="12">
    <location>
        <begin position="2875"/>
        <end position="2897"/>
    </location>
</feature>